<dbReference type="CDD" id="cd06142">
    <property type="entry name" value="RNaseD_exo"/>
    <property type="match status" value="1"/>
</dbReference>
<dbReference type="InterPro" id="IPR012337">
    <property type="entry name" value="RNaseH-like_sf"/>
</dbReference>
<dbReference type="SMART" id="SM00474">
    <property type="entry name" value="35EXOc"/>
    <property type="match status" value="1"/>
</dbReference>
<reference evidence="3 4" key="1">
    <citation type="submission" date="2020-07" db="EMBL/GenBank/DDBJ databases">
        <title>Sequencing the genomes of 1000 actinobacteria strains.</title>
        <authorList>
            <person name="Klenk H.-P."/>
        </authorList>
    </citation>
    <scope>NUCLEOTIDE SEQUENCE [LARGE SCALE GENOMIC DNA]</scope>
    <source>
        <strain evidence="3 4">DSM 21350</strain>
    </source>
</reference>
<dbReference type="Gene3D" id="1.10.150.80">
    <property type="entry name" value="HRDC domain"/>
    <property type="match status" value="2"/>
</dbReference>
<sequence length="441" mass="47649">MPPLADPSEPELADIPAADPEGVPAGDTVPEPPVEERPLLTLRDGLPSVVQDAERLREVAAAIAGGTGPVAIDAERASGYRYSSRAYLIQLRREGAGTALVDPIALDTLDPLAEALAGTEWILHAASQDLPCLAELGLHPDALFDTELAGRLLGYPRVGLATLVETLLGHRLAKEHSAVDWSTRPLPEPWLEYAALDVEVLVELRAALAEELAAAGKDDWARQEFDHLRTFQPTPRVDAWRRTSGMHRVRGRRGLGAVRALWETRDEIAAQRDVTPGRIIPDSAIVAAAQAMPADKPSLLRTRGFHGRGAERYAGRWLAALREATEMPEDQLPARSPRSDGPPLPRAWAEKDPVAASRLALARSAMADLAEQHSIPVENLLTPDYLRRTLWTPPATRDPGQLLDEVAAQLAAYGARSWQIALTAPLLTTAVLQADAEAATD</sequence>
<dbReference type="Pfam" id="PF18305">
    <property type="entry name" value="DNA_pol_A_exoN"/>
    <property type="match status" value="1"/>
</dbReference>
<dbReference type="Pfam" id="PF00570">
    <property type="entry name" value="HRDC"/>
    <property type="match status" value="1"/>
</dbReference>
<protein>
    <submittedName>
        <fullName evidence="3">Ribonuclease D</fullName>
        <ecNumber evidence="3">3.1.13.5</ecNumber>
    </submittedName>
</protein>
<accession>A0A7Y9JDB8</accession>
<comment type="caution">
    <text evidence="3">The sequence shown here is derived from an EMBL/GenBank/DDBJ whole genome shotgun (WGS) entry which is preliminary data.</text>
</comment>
<evidence type="ECO:0000259" key="2">
    <source>
        <dbReference type="PROSITE" id="PS50967"/>
    </source>
</evidence>
<dbReference type="PANTHER" id="PTHR47649:SF1">
    <property type="entry name" value="RIBONUCLEASE D"/>
    <property type="match status" value="1"/>
</dbReference>
<keyword evidence="3" id="KW-0378">Hydrolase</keyword>
<evidence type="ECO:0000313" key="3">
    <source>
        <dbReference type="EMBL" id="NYD43119.1"/>
    </source>
</evidence>
<feature type="domain" description="HRDC" evidence="2">
    <location>
        <begin position="251"/>
        <end position="331"/>
    </location>
</feature>
<dbReference type="Pfam" id="PF01612">
    <property type="entry name" value="DNA_pol_A_exo1"/>
    <property type="match status" value="1"/>
</dbReference>
<organism evidence="3 4">
    <name type="scientific">Nocardioides panaciterrulae</name>
    <dbReference type="NCBI Taxonomy" id="661492"/>
    <lineage>
        <taxon>Bacteria</taxon>
        <taxon>Bacillati</taxon>
        <taxon>Actinomycetota</taxon>
        <taxon>Actinomycetes</taxon>
        <taxon>Propionibacteriales</taxon>
        <taxon>Nocardioidaceae</taxon>
        <taxon>Nocardioides</taxon>
    </lineage>
</organism>
<dbReference type="InterPro" id="IPR041605">
    <property type="entry name" value="Exo_C"/>
</dbReference>
<dbReference type="InterPro" id="IPR002562">
    <property type="entry name" value="3'-5'_exonuclease_dom"/>
</dbReference>
<dbReference type="GO" id="GO:0006139">
    <property type="term" value="P:nucleobase-containing compound metabolic process"/>
    <property type="evidence" value="ECO:0007669"/>
    <property type="project" value="InterPro"/>
</dbReference>
<dbReference type="GO" id="GO:0008408">
    <property type="term" value="F:3'-5' exonuclease activity"/>
    <property type="evidence" value="ECO:0007669"/>
    <property type="project" value="InterPro"/>
</dbReference>
<dbReference type="Gene3D" id="3.30.420.10">
    <property type="entry name" value="Ribonuclease H-like superfamily/Ribonuclease H"/>
    <property type="match status" value="1"/>
</dbReference>
<dbReference type="InterPro" id="IPR051086">
    <property type="entry name" value="RNase_D-like"/>
</dbReference>
<keyword evidence="4" id="KW-1185">Reference proteome</keyword>
<dbReference type="PANTHER" id="PTHR47649">
    <property type="entry name" value="RIBONUCLEASE D"/>
    <property type="match status" value="1"/>
</dbReference>
<name>A0A7Y9JDB8_9ACTN</name>
<dbReference type="RefSeq" id="WP_179664675.1">
    <property type="nucleotide sequence ID" value="NZ_JACCBG010000001.1"/>
</dbReference>
<dbReference type="GO" id="GO:0000166">
    <property type="term" value="F:nucleotide binding"/>
    <property type="evidence" value="ECO:0007669"/>
    <property type="project" value="InterPro"/>
</dbReference>
<gene>
    <name evidence="3" type="ORF">BJZ21_003202</name>
</gene>
<dbReference type="SUPFAM" id="SSF53098">
    <property type="entry name" value="Ribonuclease H-like"/>
    <property type="match status" value="1"/>
</dbReference>
<evidence type="ECO:0000313" key="4">
    <source>
        <dbReference type="Proteomes" id="UP000535511"/>
    </source>
</evidence>
<dbReference type="InterPro" id="IPR002121">
    <property type="entry name" value="HRDC_dom"/>
</dbReference>
<evidence type="ECO:0000256" key="1">
    <source>
        <dbReference type="SAM" id="MobiDB-lite"/>
    </source>
</evidence>
<dbReference type="EMBL" id="JACCBG010000001">
    <property type="protein sequence ID" value="NYD43119.1"/>
    <property type="molecule type" value="Genomic_DNA"/>
</dbReference>
<dbReference type="InterPro" id="IPR044876">
    <property type="entry name" value="HRDC_dom_sf"/>
</dbReference>
<dbReference type="SUPFAM" id="SSF47819">
    <property type="entry name" value="HRDC-like"/>
    <property type="match status" value="1"/>
</dbReference>
<dbReference type="InterPro" id="IPR036397">
    <property type="entry name" value="RNaseH_sf"/>
</dbReference>
<dbReference type="SMART" id="SM00341">
    <property type="entry name" value="HRDC"/>
    <property type="match status" value="1"/>
</dbReference>
<dbReference type="Proteomes" id="UP000535511">
    <property type="component" value="Unassembled WGS sequence"/>
</dbReference>
<dbReference type="PROSITE" id="PS50967">
    <property type="entry name" value="HRDC"/>
    <property type="match status" value="1"/>
</dbReference>
<feature type="region of interest" description="Disordered" evidence="1">
    <location>
        <begin position="326"/>
        <end position="346"/>
    </location>
</feature>
<dbReference type="InterPro" id="IPR010997">
    <property type="entry name" value="HRDC-like_sf"/>
</dbReference>
<dbReference type="EC" id="3.1.13.5" evidence="3"/>
<feature type="region of interest" description="Disordered" evidence="1">
    <location>
        <begin position="1"/>
        <end position="36"/>
    </location>
</feature>
<proteinExistence type="predicted"/>
<dbReference type="AlphaFoldDB" id="A0A7Y9JDB8"/>
<dbReference type="GO" id="GO:0003676">
    <property type="term" value="F:nucleic acid binding"/>
    <property type="evidence" value="ECO:0007669"/>
    <property type="project" value="InterPro"/>
</dbReference>
<dbReference type="GO" id="GO:0033890">
    <property type="term" value="F:ribonuclease D activity"/>
    <property type="evidence" value="ECO:0007669"/>
    <property type="project" value="UniProtKB-EC"/>
</dbReference>